<sequence length="1081" mass="123257">MTNVGSYSNSSEEIDDFADFTINSINYNNNNNIPNDETITNSNNNNNIPFASVKRSKSISSFIIHPHRKSSMIIAATGEKIQRSYSTWKQLSLIPDDLNNVTTTTTQPSIPIISSINTNDLTSHSQLYLIISSFLSYIKSLITLPIIKASIAYFLASLTVYSPIISNMLGNSDSKHMVCTVVVYFHASRSVGSMIQALMFVSFALFFGIGVSVTTLSLISLYFDNQIGNQFIFNNNTNIQSPIIIFFILLICSISLGLISFCKHRVRKQTFNTACSLAAILIISCLIKEYSKVLDLNPSNEILIPWDKIISSINCVICGCCISVIICFVIWKKWAETSLINSISSVKLSIGITLSLLCDIFTNDNYKFDNIINDREKISKSFKDLKGKLNSLNSNLEETKFECLIFGKESKFTNYKDLVNSEKRLIAYLGGLRTAVEFKWEMIEFYESLRKKSSNIINNSDSDQFYDNNSNNLENVIDGLNQRKEDLQGDEDEDDEENQSIPHEMPHNIVENPEELIQLFLFHLAPSTKSFAYTMDQILTGNLYNKNNKVENVTRQYYKSLSLARDLFETHQKNAIDNLYKQEIFSKNDCINEKINQEEVAATCANFSFLLTQFSTELESFLTIMIFSLDEFELGSKKTFNFLKFWKKDKNTLDDIERNQLVNFEQLENESFGYKLWKITKFTRGVDFQFGFRVGLGALILGSFAFLDSTRHLFKEWRGEWILVTYCIIMNKSLGGTSMTLKWRFLGTFIGAFTAFSVWTLFYPNVIIMAIIGFFVSIPCFNIILNWKSNNAFGRFILLTYNLTVLYSYTMSLNDISDGDDWEGGGNPIIWEIAFHRYIGVSLGVVWAILITLTLFPVTARSRIKRGLSVLWLRMGIIWKRGALYTRRDEYEQDRLDGLRGLKDCHSIMDELRILLKQAPMEIRLKGPFPTEIYTKLMDGTEGILDAYENMNSIVIIDPILSPVESIVLENLADEMNELQNRVFLVFYMLTSALRLGIPLASDPASTENAMNKLLSKLGDIRRTVEARKEIGKFTGLKNTDFVLLYTYCLATNSIVNELTKLMEEVVSLYGRLDEEVLELS</sequence>
<accession>A0A9P6WQZ0</accession>
<evidence type="ECO:0000313" key="9">
    <source>
        <dbReference type="Proteomes" id="UP000697127"/>
    </source>
</evidence>
<evidence type="ECO:0000259" key="7">
    <source>
        <dbReference type="Pfam" id="PF13515"/>
    </source>
</evidence>
<feature type="transmembrane region" description="Helical" evidence="6">
    <location>
        <begin position="792"/>
        <end position="809"/>
    </location>
</feature>
<reference evidence="8" key="1">
    <citation type="submission" date="2020-11" db="EMBL/GenBank/DDBJ databases">
        <title>Kefir isolates.</title>
        <authorList>
            <person name="Marcisauskas S."/>
            <person name="Kim Y."/>
            <person name="Blasche S."/>
        </authorList>
    </citation>
    <scope>NUCLEOTIDE SEQUENCE</scope>
    <source>
        <strain evidence="8">Olga-1</strain>
    </source>
</reference>
<evidence type="ECO:0000256" key="2">
    <source>
        <dbReference type="ARBA" id="ARBA00022692"/>
    </source>
</evidence>
<dbReference type="Pfam" id="PF13515">
    <property type="entry name" value="FUSC_2"/>
    <property type="match status" value="1"/>
</dbReference>
<feature type="domain" description="Integral membrane bound transporter" evidence="7">
    <location>
        <begin position="712"/>
        <end position="851"/>
    </location>
</feature>
<comment type="subcellular location">
    <subcellularLocation>
        <location evidence="1">Membrane</location>
        <topology evidence="1">Multi-pass membrane protein</topology>
    </subcellularLocation>
</comment>
<feature type="coiled-coil region" evidence="5">
    <location>
        <begin position="470"/>
        <end position="497"/>
    </location>
</feature>
<feature type="transmembrane region" description="Helical" evidence="6">
    <location>
        <begin position="197"/>
        <end position="223"/>
    </location>
</feature>
<name>A0A9P6WQZ0_9ASCO</name>
<feature type="transmembrane region" description="Helical" evidence="6">
    <location>
        <begin position="741"/>
        <end position="760"/>
    </location>
</feature>
<dbReference type="InterPro" id="IPR052430">
    <property type="entry name" value="IVT-Associated"/>
</dbReference>
<keyword evidence="9" id="KW-1185">Reference proteome</keyword>
<keyword evidence="4 6" id="KW-0472">Membrane</keyword>
<feature type="transmembrane region" description="Helical" evidence="6">
    <location>
        <begin position="274"/>
        <end position="291"/>
    </location>
</feature>
<dbReference type="Proteomes" id="UP000697127">
    <property type="component" value="Unassembled WGS sequence"/>
</dbReference>
<keyword evidence="2 6" id="KW-0812">Transmembrane</keyword>
<dbReference type="GO" id="GO:0016020">
    <property type="term" value="C:membrane"/>
    <property type="evidence" value="ECO:0007669"/>
    <property type="project" value="UniProtKB-SubCell"/>
</dbReference>
<dbReference type="PANTHER" id="PTHR47804:SF1">
    <property type="entry name" value="DUF2421 DOMAIN-CONTAINING PROTEIN"/>
    <property type="match status" value="1"/>
</dbReference>
<evidence type="ECO:0000256" key="6">
    <source>
        <dbReference type="SAM" id="Phobius"/>
    </source>
</evidence>
<dbReference type="AlphaFoldDB" id="A0A9P6WQZ0"/>
<feature type="transmembrane region" description="Helical" evidence="6">
    <location>
        <begin position="766"/>
        <end position="785"/>
    </location>
</feature>
<keyword evidence="3 6" id="KW-1133">Transmembrane helix</keyword>
<feature type="transmembrane region" description="Helical" evidence="6">
    <location>
        <begin position="311"/>
        <end position="331"/>
    </location>
</feature>
<comment type="caution">
    <text evidence="8">The sequence shown here is derived from an EMBL/GenBank/DDBJ whole genome shotgun (WGS) entry which is preliminary data.</text>
</comment>
<protein>
    <recommendedName>
        <fullName evidence="7">Integral membrane bound transporter domain-containing protein</fullName>
    </recommendedName>
</protein>
<dbReference type="InterPro" id="IPR049453">
    <property type="entry name" value="Memb_transporter_dom"/>
</dbReference>
<feature type="transmembrane region" description="Helical" evidence="6">
    <location>
        <begin position="243"/>
        <end position="262"/>
    </location>
</feature>
<feature type="transmembrane region" description="Helical" evidence="6">
    <location>
        <begin position="829"/>
        <end position="856"/>
    </location>
</feature>
<evidence type="ECO:0000256" key="3">
    <source>
        <dbReference type="ARBA" id="ARBA00022989"/>
    </source>
</evidence>
<feature type="transmembrane region" description="Helical" evidence="6">
    <location>
        <begin position="690"/>
        <end position="707"/>
    </location>
</feature>
<dbReference type="PANTHER" id="PTHR47804">
    <property type="entry name" value="60S RIBOSOMAL PROTEIN L19"/>
    <property type="match status" value="1"/>
</dbReference>
<evidence type="ECO:0000256" key="1">
    <source>
        <dbReference type="ARBA" id="ARBA00004141"/>
    </source>
</evidence>
<keyword evidence="5" id="KW-0175">Coiled coil</keyword>
<evidence type="ECO:0000256" key="4">
    <source>
        <dbReference type="ARBA" id="ARBA00023136"/>
    </source>
</evidence>
<feature type="transmembrane region" description="Helical" evidence="6">
    <location>
        <begin position="153"/>
        <end position="170"/>
    </location>
</feature>
<feature type="transmembrane region" description="Helical" evidence="6">
    <location>
        <begin position="127"/>
        <end position="147"/>
    </location>
</feature>
<evidence type="ECO:0000313" key="8">
    <source>
        <dbReference type="EMBL" id="KAG0690832.1"/>
    </source>
</evidence>
<organism evidence="8 9">
    <name type="scientific">Pichia californica</name>
    <dbReference type="NCBI Taxonomy" id="460514"/>
    <lineage>
        <taxon>Eukaryota</taxon>
        <taxon>Fungi</taxon>
        <taxon>Dikarya</taxon>
        <taxon>Ascomycota</taxon>
        <taxon>Saccharomycotina</taxon>
        <taxon>Pichiomycetes</taxon>
        <taxon>Pichiales</taxon>
        <taxon>Pichiaceae</taxon>
        <taxon>Pichia</taxon>
    </lineage>
</organism>
<evidence type="ECO:0000256" key="5">
    <source>
        <dbReference type="SAM" id="Coils"/>
    </source>
</evidence>
<dbReference type="EMBL" id="PUHW01000016">
    <property type="protein sequence ID" value="KAG0690832.1"/>
    <property type="molecule type" value="Genomic_DNA"/>
</dbReference>
<gene>
    <name evidence="8" type="ORF">C6P40_001092</name>
</gene>
<proteinExistence type="predicted"/>